<dbReference type="Pfam" id="PF05711">
    <property type="entry name" value="TylF"/>
    <property type="match status" value="1"/>
</dbReference>
<dbReference type="EC" id="2.1.1.-" evidence="2"/>
<evidence type="ECO:0000256" key="1">
    <source>
        <dbReference type="SAM" id="Coils"/>
    </source>
</evidence>
<keyword evidence="2" id="KW-0489">Methyltransferase</keyword>
<keyword evidence="2" id="KW-0808">Transferase</keyword>
<accession>A0ABU8DWS7</accession>
<dbReference type="PANTHER" id="PTHR40036">
    <property type="entry name" value="MACROCIN O-METHYLTRANSFERASE"/>
    <property type="match status" value="1"/>
</dbReference>
<dbReference type="RefSeq" id="WP_336404451.1">
    <property type="nucleotide sequence ID" value="NZ_JBAPLU010000010.1"/>
</dbReference>
<dbReference type="EMBL" id="JBAPLU010000010">
    <property type="protein sequence ID" value="MEI4272313.1"/>
    <property type="molecule type" value="Genomic_DNA"/>
</dbReference>
<sequence>MPLPRSEATERLKRTVRDKLLRTVADGVRQDVDRLQTELGEARAALEDVRGVVTALREQNSQLLAAVADVRHEVVHGRGEIHGHIDDQARLRRRSLEWETDRRALRSSLDFVEERLGGTNSSPGKLPALEDALASVRTEGMYLEFGVATGGTLRIIAAAAQGREVFGFDSFEGLPERWRPGHDAGLFAMAELPQVEGAELVVGWFSDTLPAFLQEHPGPVAFLHLDADLYSSTRTVLEALGDRLRPGSVVLFDEYLNYPGWQEHEHKAWEEWSTATGVSYEYLGFAVDDEQLFLRIT</sequence>
<dbReference type="PANTHER" id="PTHR40036:SF1">
    <property type="entry name" value="MACROCIN O-METHYLTRANSFERASE"/>
    <property type="match status" value="1"/>
</dbReference>
<dbReference type="GO" id="GO:0032259">
    <property type="term" value="P:methylation"/>
    <property type="evidence" value="ECO:0007669"/>
    <property type="project" value="UniProtKB-KW"/>
</dbReference>
<organism evidence="2 3">
    <name type="scientific">Klenkia sesuvii</name>
    <dbReference type="NCBI Taxonomy" id="3103137"/>
    <lineage>
        <taxon>Bacteria</taxon>
        <taxon>Bacillati</taxon>
        <taxon>Actinomycetota</taxon>
        <taxon>Actinomycetes</taxon>
        <taxon>Geodermatophilales</taxon>
        <taxon>Geodermatophilaceae</taxon>
        <taxon>Klenkia</taxon>
    </lineage>
</organism>
<dbReference type="GO" id="GO:0008168">
    <property type="term" value="F:methyltransferase activity"/>
    <property type="evidence" value="ECO:0007669"/>
    <property type="project" value="UniProtKB-KW"/>
</dbReference>
<name>A0ABU8DWS7_9ACTN</name>
<gene>
    <name evidence="2" type="ORF">TEK04_11330</name>
</gene>
<dbReference type="InterPro" id="IPR008884">
    <property type="entry name" value="TylF_MeTrfase"/>
</dbReference>
<evidence type="ECO:0000313" key="2">
    <source>
        <dbReference type="EMBL" id="MEI4272313.1"/>
    </source>
</evidence>
<dbReference type="SUPFAM" id="SSF53335">
    <property type="entry name" value="S-adenosyl-L-methionine-dependent methyltransferases"/>
    <property type="match status" value="1"/>
</dbReference>
<dbReference type="InterPro" id="IPR029063">
    <property type="entry name" value="SAM-dependent_MTases_sf"/>
</dbReference>
<evidence type="ECO:0000313" key="3">
    <source>
        <dbReference type="Proteomes" id="UP001361570"/>
    </source>
</evidence>
<keyword evidence="1" id="KW-0175">Coiled coil</keyword>
<protein>
    <submittedName>
        <fullName evidence="2">TylF/MycF/NovP-related O-methyltransferase</fullName>
        <ecNumber evidence="2">2.1.1.-</ecNumber>
    </submittedName>
</protein>
<feature type="coiled-coil region" evidence="1">
    <location>
        <begin position="25"/>
        <end position="52"/>
    </location>
</feature>
<proteinExistence type="predicted"/>
<keyword evidence="3" id="KW-1185">Reference proteome</keyword>
<comment type="caution">
    <text evidence="2">The sequence shown here is derived from an EMBL/GenBank/DDBJ whole genome shotgun (WGS) entry which is preliminary data.</text>
</comment>
<dbReference type="Gene3D" id="3.40.50.150">
    <property type="entry name" value="Vaccinia Virus protein VP39"/>
    <property type="match status" value="1"/>
</dbReference>
<reference evidence="2 3" key="1">
    <citation type="submission" date="2024-03" db="EMBL/GenBank/DDBJ databases">
        <title>Draft genome sequence of Klenkia sp. LSe6-5.</title>
        <authorList>
            <person name="Duangmal K."/>
            <person name="Chantavorakit T."/>
        </authorList>
    </citation>
    <scope>NUCLEOTIDE SEQUENCE [LARGE SCALE GENOMIC DNA]</scope>
    <source>
        <strain evidence="2 3">LSe6-5</strain>
    </source>
</reference>
<dbReference type="Proteomes" id="UP001361570">
    <property type="component" value="Unassembled WGS sequence"/>
</dbReference>